<dbReference type="STRING" id="645990.SAMN00120144_2059"/>
<name>A0A1W1VMZ7_9BACT</name>
<organism evidence="2 3">
    <name type="scientific">Hymenobacter roseosalivarius DSM 11622</name>
    <dbReference type="NCBI Taxonomy" id="645990"/>
    <lineage>
        <taxon>Bacteria</taxon>
        <taxon>Pseudomonadati</taxon>
        <taxon>Bacteroidota</taxon>
        <taxon>Cytophagia</taxon>
        <taxon>Cytophagales</taxon>
        <taxon>Hymenobacteraceae</taxon>
        <taxon>Hymenobacter</taxon>
    </lineage>
</organism>
<dbReference type="Proteomes" id="UP000192266">
    <property type="component" value="Unassembled WGS sequence"/>
</dbReference>
<dbReference type="RefSeq" id="WP_084445249.1">
    <property type="nucleotide sequence ID" value="NZ_FWWW01000067.1"/>
</dbReference>
<evidence type="ECO:0000313" key="2">
    <source>
        <dbReference type="EMBL" id="SMB94696.1"/>
    </source>
</evidence>
<protein>
    <submittedName>
        <fullName evidence="2">Uncharacterized protein</fullName>
    </submittedName>
</protein>
<reference evidence="2 3" key="1">
    <citation type="submission" date="2017-04" db="EMBL/GenBank/DDBJ databases">
        <authorList>
            <person name="Afonso C.L."/>
            <person name="Miller P.J."/>
            <person name="Scott M.A."/>
            <person name="Spackman E."/>
            <person name="Goraichik I."/>
            <person name="Dimitrov K.M."/>
            <person name="Suarez D.L."/>
            <person name="Swayne D.E."/>
        </authorList>
    </citation>
    <scope>NUCLEOTIDE SEQUENCE [LARGE SCALE GENOMIC DNA]</scope>
    <source>
        <strain evidence="2 3">DSM 11622</strain>
    </source>
</reference>
<keyword evidence="1" id="KW-0812">Transmembrane</keyword>
<sequence length="103" mass="11335">MNDAAYYREFYIALALVGAVVLIAATLLILIWVAARRILNLATAALGIVTTIKENTMSIWGLQDTNHTAIDILQEADKIEENAGAVAQALVETEPKNQPEWKR</sequence>
<dbReference type="OrthoDB" id="1449536at2"/>
<accession>A0A1W1VMZ7</accession>
<feature type="transmembrane region" description="Helical" evidence="1">
    <location>
        <begin position="12"/>
        <end position="35"/>
    </location>
</feature>
<keyword evidence="3" id="KW-1185">Reference proteome</keyword>
<evidence type="ECO:0000313" key="3">
    <source>
        <dbReference type="Proteomes" id="UP000192266"/>
    </source>
</evidence>
<evidence type="ECO:0000256" key="1">
    <source>
        <dbReference type="SAM" id="Phobius"/>
    </source>
</evidence>
<keyword evidence="1" id="KW-0472">Membrane</keyword>
<dbReference type="AlphaFoldDB" id="A0A1W1VMZ7"/>
<gene>
    <name evidence="2" type="ORF">SAMN00120144_2059</name>
</gene>
<proteinExistence type="predicted"/>
<keyword evidence="1" id="KW-1133">Transmembrane helix</keyword>
<dbReference type="EMBL" id="FWWW01000067">
    <property type="protein sequence ID" value="SMB94696.1"/>
    <property type="molecule type" value="Genomic_DNA"/>
</dbReference>